<feature type="region of interest" description="Disordered" evidence="2">
    <location>
        <begin position="564"/>
        <end position="593"/>
    </location>
</feature>
<dbReference type="Pfam" id="PF01844">
    <property type="entry name" value="HNH"/>
    <property type="match status" value="1"/>
</dbReference>
<accession>A0A7Z0A7K0</accession>
<protein>
    <recommendedName>
        <fullName evidence="3">HNH nuclease domain-containing protein</fullName>
    </recommendedName>
</protein>
<dbReference type="Proteomes" id="UP000539111">
    <property type="component" value="Unassembled WGS sequence"/>
</dbReference>
<dbReference type="EMBL" id="JACBZP010000001">
    <property type="protein sequence ID" value="NYI65867.1"/>
    <property type="molecule type" value="Genomic_DNA"/>
</dbReference>
<feature type="compositionally biased region" description="Polar residues" evidence="2">
    <location>
        <begin position="1"/>
        <end position="11"/>
    </location>
</feature>
<keyword evidence="5" id="KW-1185">Reference proteome</keyword>
<evidence type="ECO:0000256" key="1">
    <source>
        <dbReference type="ARBA" id="ARBA00023450"/>
    </source>
</evidence>
<dbReference type="RefSeq" id="WP_179424869.1">
    <property type="nucleotide sequence ID" value="NZ_JACBZP010000001.1"/>
</dbReference>
<dbReference type="Pfam" id="PF02720">
    <property type="entry name" value="DUF222"/>
    <property type="match status" value="1"/>
</dbReference>
<evidence type="ECO:0000256" key="2">
    <source>
        <dbReference type="SAM" id="MobiDB-lite"/>
    </source>
</evidence>
<feature type="domain" description="HNH nuclease" evidence="3">
    <location>
        <begin position="498"/>
        <end position="553"/>
    </location>
</feature>
<dbReference type="InterPro" id="IPR003615">
    <property type="entry name" value="HNH_nuc"/>
</dbReference>
<comment type="similarity">
    <text evidence="1">Belongs to the Rv1128c/1148c/1588c/1702c/1945/3466 family.</text>
</comment>
<evidence type="ECO:0000313" key="4">
    <source>
        <dbReference type="EMBL" id="NYI65867.1"/>
    </source>
</evidence>
<feature type="compositionally biased region" description="Basic and acidic residues" evidence="2">
    <location>
        <begin position="576"/>
        <end position="592"/>
    </location>
</feature>
<dbReference type="SMART" id="SM00507">
    <property type="entry name" value="HNHc"/>
    <property type="match status" value="1"/>
</dbReference>
<feature type="compositionally biased region" description="Low complexity" evidence="2">
    <location>
        <begin position="129"/>
        <end position="138"/>
    </location>
</feature>
<dbReference type="Gene3D" id="1.10.30.50">
    <property type="match status" value="1"/>
</dbReference>
<dbReference type="GO" id="GO:0004519">
    <property type="term" value="F:endonuclease activity"/>
    <property type="evidence" value="ECO:0007669"/>
    <property type="project" value="InterPro"/>
</dbReference>
<evidence type="ECO:0000313" key="5">
    <source>
        <dbReference type="Proteomes" id="UP000539111"/>
    </source>
</evidence>
<name>A0A7Z0A7K0_9MICO</name>
<proteinExistence type="inferred from homology"/>
<dbReference type="AlphaFoldDB" id="A0A7Z0A7K0"/>
<organism evidence="4 5">
    <name type="scientific">Spelaeicoccus albus</name>
    <dbReference type="NCBI Taxonomy" id="1280376"/>
    <lineage>
        <taxon>Bacteria</taxon>
        <taxon>Bacillati</taxon>
        <taxon>Actinomycetota</taxon>
        <taxon>Actinomycetes</taxon>
        <taxon>Micrococcales</taxon>
        <taxon>Brevibacteriaceae</taxon>
        <taxon>Spelaeicoccus</taxon>
    </lineage>
</organism>
<dbReference type="InterPro" id="IPR003870">
    <property type="entry name" value="DUF222"/>
</dbReference>
<dbReference type="GO" id="GO:0003676">
    <property type="term" value="F:nucleic acid binding"/>
    <property type="evidence" value="ECO:0007669"/>
    <property type="project" value="InterPro"/>
</dbReference>
<feature type="region of interest" description="Disordered" evidence="2">
    <location>
        <begin position="121"/>
        <end position="172"/>
    </location>
</feature>
<dbReference type="InterPro" id="IPR002711">
    <property type="entry name" value="HNH"/>
</dbReference>
<dbReference type="CDD" id="cd00085">
    <property type="entry name" value="HNHc"/>
    <property type="match status" value="1"/>
</dbReference>
<reference evidence="4 5" key="1">
    <citation type="submission" date="2020-07" db="EMBL/GenBank/DDBJ databases">
        <title>Sequencing the genomes of 1000 actinobacteria strains.</title>
        <authorList>
            <person name="Klenk H.-P."/>
        </authorList>
    </citation>
    <scope>NUCLEOTIDE SEQUENCE [LARGE SCALE GENOMIC DNA]</scope>
    <source>
        <strain evidence="4 5">DSM 26341</strain>
    </source>
</reference>
<feature type="region of interest" description="Disordered" evidence="2">
    <location>
        <begin position="1"/>
        <end position="20"/>
    </location>
</feature>
<dbReference type="GO" id="GO:0008270">
    <property type="term" value="F:zinc ion binding"/>
    <property type="evidence" value="ECO:0007669"/>
    <property type="project" value="InterPro"/>
</dbReference>
<evidence type="ECO:0000259" key="3">
    <source>
        <dbReference type="SMART" id="SM00507"/>
    </source>
</evidence>
<comment type="caution">
    <text evidence="4">The sequence shown here is derived from an EMBL/GenBank/DDBJ whole genome shotgun (WGS) entry which is preliminary data.</text>
</comment>
<gene>
    <name evidence="4" type="ORF">BJY26_000173</name>
</gene>
<sequence length="642" mass="69669">MKTTSEWSTGSDGRRKVTIRTDEPGDCDVFTAVLKSVPQIIADVAFRSSGDDSSGDDGGLSDDLPALAELAGVRASNLDAGECLRLAGQCARIMAFVEGRQAELLAAFGRARIDPDKVFTSTGQFQVGDSPPDTAAPTDPKPHPAPSPPPNEDDDPAPWSTSGKYRNMAGCGPGKSAATSKVAAPAAEATDNATAAAEGLSAREIFADALERWAGDEVACELDVAVSTGCSRLTESLIMVALLPRCLKAFKSGLLSRRRLHCLTFKCRLLPPDLVQELDATVAGWDSRISFPAFGKRIDRWLMRHEAGQADRLYRQAVEHRHVTFQPDRYGGAWLSAYGPADTLQGLYQRLSQTARSQQNDPPSAEQMDEATAAGGGLADQLRAADELNPGVSGVEVSVAHRGRSIEQRRFDLLAGADVATPAGVTLNPAQVRVGVTVPLMTLMGEPLPGEMAGYGPIPARMARLLAAKAPWIERVLVDPITARPIDAERRKYQISTAAREFIRSRNPECTMPDCSRAASLCQLDHIDPWIDGESGGLSTPDNLQPACVRHHQAKTAKRFAANVVRPEPGKPSGTRPDHESEDHPRRPSAAERRRRWLGHWRTEPRIIRWTMPTGRSYDTIDDHDPDAVNEHVEAIKRYTRD</sequence>